<evidence type="ECO:0000256" key="4">
    <source>
        <dbReference type="ARBA" id="ARBA00022475"/>
    </source>
</evidence>
<keyword evidence="3" id="KW-0813">Transport</keyword>
<comment type="subcellular location">
    <subcellularLocation>
        <location evidence="1">Cell membrane</location>
        <topology evidence="1">Multi-pass membrane protein</topology>
    </subcellularLocation>
</comment>
<feature type="transmembrane region" description="Helical" evidence="8">
    <location>
        <begin position="142"/>
        <end position="164"/>
    </location>
</feature>
<organism evidence="9 10">
    <name type="scientific">Denitrobaculum tricleocarpae</name>
    <dbReference type="NCBI Taxonomy" id="2591009"/>
    <lineage>
        <taxon>Bacteria</taxon>
        <taxon>Pseudomonadati</taxon>
        <taxon>Pseudomonadota</taxon>
        <taxon>Alphaproteobacteria</taxon>
        <taxon>Rhodospirillales</taxon>
        <taxon>Rhodospirillaceae</taxon>
        <taxon>Denitrobaculum</taxon>
    </lineage>
</organism>
<dbReference type="Pfam" id="PF01032">
    <property type="entry name" value="FecCD"/>
    <property type="match status" value="1"/>
</dbReference>
<dbReference type="SUPFAM" id="SSF81345">
    <property type="entry name" value="ABC transporter involved in vitamin B12 uptake, BtuC"/>
    <property type="match status" value="1"/>
</dbReference>
<dbReference type="EMBL" id="VHSH01000001">
    <property type="protein sequence ID" value="TQV83143.1"/>
    <property type="molecule type" value="Genomic_DNA"/>
</dbReference>
<evidence type="ECO:0000256" key="8">
    <source>
        <dbReference type="SAM" id="Phobius"/>
    </source>
</evidence>
<proteinExistence type="inferred from homology"/>
<feature type="transmembrane region" description="Helical" evidence="8">
    <location>
        <begin position="370"/>
        <end position="389"/>
    </location>
</feature>
<reference evidence="9 10" key="1">
    <citation type="submission" date="2019-06" db="EMBL/GenBank/DDBJ databases">
        <title>Whole genome sequence for Rhodospirillaceae sp. R148.</title>
        <authorList>
            <person name="Wang G."/>
        </authorList>
    </citation>
    <scope>NUCLEOTIDE SEQUENCE [LARGE SCALE GENOMIC DNA]</scope>
    <source>
        <strain evidence="9 10">R148</strain>
    </source>
</reference>
<evidence type="ECO:0000256" key="3">
    <source>
        <dbReference type="ARBA" id="ARBA00022448"/>
    </source>
</evidence>
<comment type="caution">
    <text evidence="9">The sequence shown here is derived from an EMBL/GenBank/DDBJ whole genome shotgun (WGS) entry which is preliminary data.</text>
</comment>
<feature type="transmembrane region" description="Helical" evidence="8">
    <location>
        <begin position="253"/>
        <end position="274"/>
    </location>
</feature>
<keyword evidence="7 8" id="KW-0472">Membrane</keyword>
<comment type="similarity">
    <text evidence="2">Belongs to the binding-protein-dependent transport system permease family. FecCD subfamily.</text>
</comment>
<dbReference type="GO" id="GO:0022857">
    <property type="term" value="F:transmembrane transporter activity"/>
    <property type="evidence" value="ECO:0007669"/>
    <property type="project" value="InterPro"/>
</dbReference>
<keyword evidence="6 8" id="KW-1133">Transmembrane helix</keyword>
<evidence type="ECO:0000256" key="5">
    <source>
        <dbReference type="ARBA" id="ARBA00022692"/>
    </source>
</evidence>
<dbReference type="InterPro" id="IPR037294">
    <property type="entry name" value="ABC_BtuC-like"/>
</dbReference>
<dbReference type="PANTHER" id="PTHR30472">
    <property type="entry name" value="FERRIC ENTEROBACTIN TRANSPORT SYSTEM PERMEASE PROTEIN"/>
    <property type="match status" value="1"/>
</dbReference>
<feature type="transmembrane region" description="Helical" evidence="8">
    <location>
        <begin position="28"/>
        <end position="51"/>
    </location>
</feature>
<dbReference type="Proteomes" id="UP000315252">
    <property type="component" value="Unassembled WGS sequence"/>
</dbReference>
<feature type="transmembrane region" description="Helical" evidence="8">
    <location>
        <begin position="98"/>
        <end position="122"/>
    </location>
</feature>
<gene>
    <name evidence="9" type="ORF">FKG95_00640</name>
</gene>
<sequence>MTRGKGTMASVAADDVLPIALQRQQRRLVILLLLAGLLVVGFVVSVGWGAVSISPAQIAAILLKSLGLGTLFGGDMAAEGSIEGSIWAFGRREETVLLAIRLPRAVLAILVGTALAVSGAALQGLFRNPLADPGLIGVSTGAALAAAATIVLGNSLAVALSARFGFELQASGGSSLGFLALPVAAFCGGLVSTFLVYRIATRAGQTDVATLLLAGVAMNAISAAGVGLLVFLSDDQQLRDLNFWMLGSLGGVTWTKIGTVAPFVLGASIALVLFSRHLNALLLGEREAQHLGFRIEWIKRAIVLLVALATGASVAVTGVIGFVGLVVPHLVRLSLGADHKTLLPASMLLGASLLLVADLAARSVVLPAELPIGILTSCVGGPFFLWLLMRARNRGVW</sequence>
<name>A0A545U151_9PROT</name>
<feature type="transmembrane region" description="Helical" evidence="8">
    <location>
        <begin position="176"/>
        <end position="197"/>
    </location>
</feature>
<dbReference type="InterPro" id="IPR000522">
    <property type="entry name" value="ABC_transptr_permease_BtuC"/>
</dbReference>
<keyword evidence="4" id="KW-1003">Cell membrane</keyword>
<evidence type="ECO:0000256" key="6">
    <source>
        <dbReference type="ARBA" id="ARBA00022989"/>
    </source>
</evidence>
<dbReference type="AlphaFoldDB" id="A0A545U151"/>
<evidence type="ECO:0000256" key="7">
    <source>
        <dbReference type="ARBA" id="ARBA00023136"/>
    </source>
</evidence>
<dbReference type="CDD" id="cd06550">
    <property type="entry name" value="TM_ABC_iron-siderophores_like"/>
    <property type="match status" value="1"/>
</dbReference>
<protein>
    <submittedName>
        <fullName evidence="9">Iron ABC transporter permease</fullName>
    </submittedName>
</protein>
<dbReference type="GO" id="GO:0033214">
    <property type="term" value="P:siderophore-iron import into cell"/>
    <property type="evidence" value="ECO:0007669"/>
    <property type="project" value="TreeGrafter"/>
</dbReference>
<evidence type="ECO:0000256" key="1">
    <source>
        <dbReference type="ARBA" id="ARBA00004651"/>
    </source>
</evidence>
<evidence type="ECO:0000313" key="10">
    <source>
        <dbReference type="Proteomes" id="UP000315252"/>
    </source>
</evidence>
<feature type="transmembrane region" description="Helical" evidence="8">
    <location>
        <begin position="301"/>
        <end position="330"/>
    </location>
</feature>
<feature type="transmembrane region" description="Helical" evidence="8">
    <location>
        <begin position="209"/>
        <end position="232"/>
    </location>
</feature>
<dbReference type="GO" id="GO:0005886">
    <property type="term" value="C:plasma membrane"/>
    <property type="evidence" value="ECO:0007669"/>
    <property type="project" value="UniProtKB-SubCell"/>
</dbReference>
<accession>A0A545U151</accession>
<keyword evidence="10" id="KW-1185">Reference proteome</keyword>
<dbReference type="FunFam" id="1.10.3470.10:FF:000001">
    <property type="entry name" value="Vitamin B12 ABC transporter permease BtuC"/>
    <property type="match status" value="1"/>
</dbReference>
<keyword evidence="5 8" id="KW-0812">Transmembrane</keyword>
<evidence type="ECO:0000256" key="2">
    <source>
        <dbReference type="ARBA" id="ARBA00007935"/>
    </source>
</evidence>
<dbReference type="OrthoDB" id="9811975at2"/>
<dbReference type="PANTHER" id="PTHR30472:SF25">
    <property type="entry name" value="ABC TRANSPORTER PERMEASE PROTEIN MJ0876-RELATED"/>
    <property type="match status" value="1"/>
</dbReference>
<evidence type="ECO:0000313" key="9">
    <source>
        <dbReference type="EMBL" id="TQV83143.1"/>
    </source>
</evidence>
<dbReference type="Gene3D" id="1.10.3470.10">
    <property type="entry name" value="ABC transporter involved in vitamin B12 uptake, BtuC"/>
    <property type="match status" value="1"/>
</dbReference>